<name>A0A1D2YVQ7_9BACI</name>
<dbReference type="EMBL" id="MIJF01000013">
    <property type="protein sequence ID" value="OEF99799.1"/>
    <property type="molecule type" value="Genomic_DNA"/>
</dbReference>
<evidence type="ECO:0000256" key="1">
    <source>
        <dbReference type="ARBA" id="ARBA00006284"/>
    </source>
</evidence>
<dbReference type="InterPro" id="IPR036129">
    <property type="entry name" value="Glycerate_kinase_sf"/>
</dbReference>
<evidence type="ECO:0000256" key="3">
    <source>
        <dbReference type="ARBA" id="ARBA00022777"/>
    </source>
</evidence>
<gene>
    <name evidence="5" type="ORF">BHF71_01080</name>
</gene>
<dbReference type="STRING" id="337097.BHF71_01080"/>
<dbReference type="Proteomes" id="UP000243739">
    <property type="component" value="Unassembled WGS sequence"/>
</dbReference>
<dbReference type="Pfam" id="PF02595">
    <property type="entry name" value="Gly_kinase"/>
    <property type="match status" value="1"/>
</dbReference>
<dbReference type="SUPFAM" id="SSF110738">
    <property type="entry name" value="Glycerate kinase I"/>
    <property type="match status" value="1"/>
</dbReference>
<dbReference type="GO" id="GO:0008887">
    <property type="term" value="F:glycerate kinase activity"/>
    <property type="evidence" value="ECO:0007669"/>
    <property type="project" value="UniProtKB-UniRule"/>
</dbReference>
<dbReference type="PANTHER" id="PTHR21599:SF0">
    <property type="entry name" value="GLYCERATE KINASE"/>
    <property type="match status" value="1"/>
</dbReference>
<evidence type="ECO:0000256" key="2">
    <source>
        <dbReference type="ARBA" id="ARBA00022679"/>
    </source>
</evidence>
<comment type="similarity">
    <text evidence="1 4">Belongs to the glycerate kinase type-1 family.</text>
</comment>
<proteinExistence type="inferred from homology"/>
<keyword evidence="2 4" id="KW-0808">Transferase</keyword>
<evidence type="ECO:0000313" key="5">
    <source>
        <dbReference type="EMBL" id="OEF99799.1"/>
    </source>
</evidence>
<dbReference type="InterPro" id="IPR018197">
    <property type="entry name" value="Glycerate_kinase_RE-like"/>
</dbReference>
<dbReference type="InterPro" id="IPR004381">
    <property type="entry name" value="Glycerate_kinase"/>
</dbReference>
<dbReference type="OrthoDB" id="9774290at2"/>
<dbReference type="InterPro" id="IPR018193">
    <property type="entry name" value="Glyc_kinase_flavodox-like_fold"/>
</dbReference>
<dbReference type="GO" id="GO:0031388">
    <property type="term" value="P:organic acid phosphorylation"/>
    <property type="evidence" value="ECO:0007669"/>
    <property type="project" value="UniProtKB-UniRule"/>
</dbReference>
<organism evidence="5 6">
    <name type="scientific">Vulcanibacillus modesticaldus</name>
    <dbReference type="NCBI Taxonomy" id="337097"/>
    <lineage>
        <taxon>Bacteria</taxon>
        <taxon>Bacillati</taxon>
        <taxon>Bacillota</taxon>
        <taxon>Bacilli</taxon>
        <taxon>Bacillales</taxon>
        <taxon>Bacillaceae</taxon>
        <taxon>Vulcanibacillus</taxon>
    </lineage>
</organism>
<dbReference type="PANTHER" id="PTHR21599">
    <property type="entry name" value="GLYCERATE KINASE"/>
    <property type="match status" value="1"/>
</dbReference>
<reference evidence="5 6" key="1">
    <citation type="submission" date="2016-09" db="EMBL/GenBank/DDBJ databases">
        <title>Draft genome sequence for the type strain of Vulcanibacillus modesticaldus BR, a strictly anaerobic, moderately thermophilic, and nitrate-reducing bacterium from deep sea-hydrothermal vents of the Mid-Atlantic Ridge.</title>
        <authorList>
            <person name="Abin C.A."/>
            <person name="Hollibaugh J.T."/>
        </authorList>
    </citation>
    <scope>NUCLEOTIDE SEQUENCE [LARGE SCALE GENOMIC DNA]</scope>
    <source>
        <strain evidence="5 6">BR</strain>
    </source>
</reference>
<dbReference type="NCBIfam" id="TIGR00045">
    <property type="entry name" value="glycerate kinase"/>
    <property type="match status" value="1"/>
</dbReference>
<comment type="caution">
    <text evidence="5">The sequence shown here is derived from an EMBL/GenBank/DDBJ whole genome shotgun (WGS) entry which is preliminary data.</text>
</comment>
<sequence>MKIVIASDSFKGSLNSLEVAKAIESGIKKVYPRADIIKFPIADGGEGTVQAFISSIGGELVTTNVTGPLGTKVTATYGILTDKKTAVIEMAAAAGITLVPQDQLNPLITTTYGVGELIRHALDRGCTEFIIGLGGSATNDGGAGLAQALGYKLLDADDQEIAFGGGSLQNLRRIDATNVDHRIFKANFIVASDVTNPLYGPNGATYIYGPQKGATPKMLNELDNGLKNFAKIIYRDLKKDIHNLPAAGAAGGLGGGLFAFVNATLKRGIDIIIEKANLKKYLHDADYVITGEGKIDSQTINGKVPVGVAKIAKEYNVPVIALAGYVDDKSFLTHEAGIDAIFSIINYPITVEQAMEPTTAKMFLTKNAEEIFRLIKLITDKHEDE</sequence>
<accession>A0A1D2YVQ7</accession>
<keyword evidence="6" id="KW-1185">Reference proteome</keyword>
<dbReference type="Gene3D" id="3.40.50.10350">
    <property type="entry name" value="Glycerate kinase, domain 1"/>
    <property type="match status" value="1"/>
</dbReference>
<dbReference type="RefSeq" id="WP_069656286.1">
    <property type="nucleotide sequence ID" value="NZ_MIJF01000013.1"/>
</dbReference>
<keyword evidence="3 4" id="KW-0418">Kinase</keyword>
<evidence type="ECO:0000313" key="6">
    <source>
        <dbReference type="Proteomes" id="UP000243739"/>
    </source>
</evidence>
<dbReference type="Gene3D" id="3.90.1510.10">
    <property type="entry name" value="Glycerate kinase, domain 2"/>
    <property type="match status" value="1"/>
</dbReference>
<protein>
    <submittedName>
        <fullName evidence="5">Glycerate kinase</fullName>
    </submittedName>
</protein>
<evidence type="ECO:0000256" key="4">
    <source>
        <dbReference type="PIRNR" id="PIRNR006078"/>
    </source>
</evidence>
<dbReference type="PIRSF" id="PIRSF006078">
    <property type="entry name" value="GlxK"/>
    <property type="match status" value="1"/>
</dbReference>
<dbReference type="AlphaFoldDB" id="A0A1D2YVQ7"/>